<dbReference type="PANTHER" id="PTHR10983:SF16">
    <property type="entry name" value="LYSOCARDIOLIPIN ACYLTRANSFERASE 1"/>
    <property type="match status" value="1"/>
</dbReference>
<reference evidence="6" key="1">
    <citation type="submission" date="2021-02" db="EMBL/GenBank/DDBJ databases">
        <authorList>
            <person name="Nowell W R."/>
        </authorList>
    </citation>
    <scope>NUCLEOTIDE SEQUENCE</scope>
</reference>
<organism evidence="6 7">
    <name type="scientific">Adineta steineri</name>
    <dbReference type="NCBI Taxonomy" id="433720"/>
    <lineage>
        <taxon>Eukaryota</taxon>
        <taxon>Metazoa</taxon>
        <taxon>Spiralia</taxon>
        <taxon>Gnathifera</taxon>
        <taxon>Rotifera</taxon>
        <taxon>Eurotatoria</taxon>
        <taxon>Bdelloidea</taxon>
        <taxon>Adinetida</taxon>
        <taxon>Adinetidae</taxon>
        <taxon>Adineta</taxon>
    </lineage>
</organism>
<keyword evidence="2" id="KW-0808">Transferase</keyword>
<keyword evidence="3" id="KW-0012">Acyltransferase</keyword>
<dbReference type="GO" id="GO:0016746">
    <property type="term" value="F:acyltransferase activity"/>
    <property type="evidence" value="ECO:0007669"/>
    <property type="project" value="UniProtKB-KW"/>
</dbReference>
<feature type="transmembrane region" description="Helical" evidence="4">
    <location>
        <begin position="26"/>
        <end position="46"/>
    </location>
</feature>
<dbReference type="Pfam" id="PF01553">
    <property type="entry name" value="Acyltransferase"/>
    <property type="match status" value="1"/>
</dbReference>
<evidence type="ECO:0000313" key="6">
    <source>
        <dbReference type="EMBL" id="CAF1376901.1"/>
    </source>
</evidence>
<evidence type="ECO:0000256" key="4">
    <source>
        <dbReference type="SAM" id="Phobius"/>
    </source>
</evidence>
<dbReference type="SUPFAM" id="SSF69593">
    <property type="entry name" value="Glycerol-3-phosphate (1)-acyltransferase"/>
    <property type="match status" value="1"/>
</dbReference>
<dbReference type="EMBL" id="CAJNOG010000885">
    <property type="protein sequence ID" value="CAF1376901.1"/>
    <property type="molecule type" value="Genomic_DNA"/>
</dbReference>
<evidence type="ECO:0000256" key="1">
    <source>
        <dbReference type="ARBA" id="ARBA00008655"/>
    </source>
</evidence>
<evidence type="ECO:0000259" key="5">
    <source>
        <dbReference type="SMART" id="SM00563"/>
    </source>
</evidence>
<dbReference type="GO" id="GO:0036149">
    <property type="term" value="P:phosphatidylinositol acyl-chain remodeling"/>
    <property type="evidence" value="ECO:0007669"/>
    <property type="project" value="TreeGrafter"/>
</dbReference>
<keyword evidence="4" id="KW-0472">Membrane</keyword>
<evidence type="ECO:0000256" key="3">
    <source>
        <dbReference type="ARBA" id="ARBA00023315"/>
    </source>
</evidence>
<dbReference type="Proteomes" id="UP000663845">
    <property type="component" value="Unassembled WGS sequence"/>
</dbReference>
<protein>
    <recommendedName>
        <fullName evidence="5">Phospholipid/glycerol acyltransferase domain-containing protein</fullName>
    </recommendedName>
</protein>
<keyword evidence="4" id="KW-1133">Transmembrane helix</keyword>
<comment type="caution">
    <text evidence="6">The sequence shown here is derived from an EMBL/GenBank/DDBJ whole genome shotgun (WGS) entry which is preliminary data.</text>
</comment>
<feature type="transmembrane region" description="Helical" evidence="4">
    <location>
        <begin position="354"/>
        <end position="374"/>
    </location>
</feature>
<feature type="transmembrane region" description="Helical" evidence="4">
    <location>
        <begin position="380"/>
        <end position="402"/>
    </location>
</feature>
<feature type="domain" description="Phospholipid/glycerol acyltransferase" evidence="5">
    <location>
        <begin position="123"/>
        <end position="247"/>
    </location>
</feature>
<dbReference type="GO" id="GO:0005783">
    <property type="term" value="C:endoplasmic reticulum"/>
    <property type="evidence" value="ECO:0007669"/>
    <property type="project" value="TreeGrafter"/>
</dbReference>
<dbReference type="AlphaFoldDB" id="A0A815J316"/>
<proteinExistence type="inferred from homology"/>
<gene>
    <name evidence="6" type="ORF">JYZ213_LOCUS36440</name>
</gene>
<evidence type="ECO:0000256" key="2">
    <source>
        <dbReference type="ARBA" id="ARBA00022679"/>
    </source>
</evidence>
<dbReference type="Pfam" id="PF16076">
    <property type="entry name" value="Acyltransf_C"/>
    <property type="match status" value="1"/>
</dbReference>
<accession>A0A815J316</accession>
<dbReference type="InterPro" id="IPR002123">
    <property type="entry name" value="Plipid/glycerol_acylTrfase"/>
</dbReference>
<dbReference type="CDD" id="cd07990">
    <property type="entry name" value="LPLAT_LCLAT1-like"/>
    <property type="match status" value="1"/>
</dbReference>
<dbReference type="InterPro" id="IPR032098">
    <property type="entry name" value="Acyltransf_C"/>
</dbReference>
<name>A0A815J316_9BILA</name>
<evidence type="ECO:0000313" key="7">
    <source>
        <dbReference type="Proteomes" id="UP000663845"/>
    </source>
</evidence>
<keyword evidence="4" id="KW-0812">Transmembrane</keyword>
<dbReference type="SMART" id="SM00563">
    <property type="entry name" value="PlsC"/>
    <property type="match status" value="1"/>
</dbReference>
<dbReference type="PANTHER" id="PTHR10983">
    <property type="entry name" value="1-ACYLGLYCEROL-3-PHOSPHATE ACYLTRANSFERASE-RELATED"/>
    <property type="match status" value="1"/>
</dbReference>
<sequence>MAIGAFFGLVFAQTPAVPLIFLNRRFYFRWCSFAMGYYLLMVTCLLEDLLGIKIIVTGDDLTKDKKRSLIILNHRTRLDWMFIWMLHSRFEILEQLKICLLEDLLGIKIIVTGDDLTKDKKRSLIILNHRTRLDWMFIWMLHSRFEILEQLKIVLKAELKRIPGPGWAMQHAAYLFLERVWEKDQTTIQNISGYYKSCQQPLSLLIFPEGTNLTSLSQKKSNEYASKQTSYNQAYNYCLHPRLTGFKYLLKTMREADILDTVDDITIGYEGNIPEAEIDLLKGSIPKTVHFHVKRYNIKDLPETDEEIGEWLQVCWEQKENRLKEFYTNNQFDIQSKRFNNEQIESKMRFKRRLAFILWTLFIAFWTFCIFSFIKIKFYVLLVCLFHLIMDTFANGIIDFVCQLDANYRHHQLKQPTRAIKQD</sequence>
<comment type="similarity">
    <text evidence="1">Belongs to the 1-acyl-sn-glycerol-3-phosphate acyltransferase family.</text>
</comment>